<accession>A0A482PRG3</accession>
<sequence length="83" mass="9298">MKAVLLSQKLKVEKRPGIICNILNCGFILQKMLFPDLDLLAFSAAMTRVLNSGKYFPGIMQINDNAFGFGFFPRFSSVDSSFK</sequence>
<gene>
    <name evidence="1" type="ORF">E2R62_16075</name>
</gene>
<dbReference type="EMBL" id="CP038008">
    <property type="protein sequence ID" value="QBY30210.1"/>
    <property type="molecule type" value="Genomic_DNA"/>
</dbReference>
<organism evidence="1">
    <name type="scientific">Citrobacter rodentium</name>
    <dbReference type="NCBI Taxonomy" id="67825"/>
    <lineage>
        <taxon>Bacteria</taxon>
        <taxon>Pseudomonadati</taxon>
        <taxon>Pseudomonadota</taxon>
        <taxon>Gammaproteobacteria</taxon>
        <taxon>Enterobacterales</taxon>
        <taxon>Enterobacteriaceae</taxon>
        <taxon>Citrobacter</taxon>
    </lineage>
</organism>
<evidence type="ECO:0000313" key="1">
    <source>
        <dbReference type="EMBL" id="QBY30210.1"/>
    </source>
</evidence>
<reference evidence="1" key="1">
    <citation type="submission" date="2019-03" db="EMBL/GenBank/DDBJ databases">
        <title>Complete genome sequence of enteropathogenic Citrobacter rodentium strain DBS100.</title>
        <authorList>
            <person name="Popov G."/>
            <person name="Fiebig A."/>
            <person name="Shideler S."/>
            <person name="Coombes B."/>
            <person name="Savchenko A."/>
        </authorList>
    </citation>
    <scope>NUCLEOTIDE SEQUENCE</scope>
    <source>
        <strain evidence="1">DBS100</strain>
    </source>
</reference>
<proteinExistence type="predicted"/>
<name>A0A482PRG3_CITRO</name>
<protein>
    <submittedName>
        <fullName evidence="1">Uncharacterized protein</fullName>
    </submittedName>
</protein>
<dbReference type="AlphaFoldDB" id="A0A482PRG3"/>
<dbReference type="RefSeq" id="WP_148222111.1">
    <property type="nucleotide sequence ID" value="NZ_CAJTBI010000015.1"/>
</dbReference>